<accession>A0A7C3PRL9</accession>
<evidence type="ECO:0000256" key="6">
    <source>
        <dbReference type="ARBA" id="ARBA00023186"/>
    </source>
</evidence>
<comment type="similarity">
    <text evidence="3 10">Belongs to the FKBP-type PPIase family.</text>
</comment>
<dbReference type="PROSITE" id="PS50059">
    <property type="entry name" value="FKBP_PPIASE"/>
    <property type="match status" value="1"/>
</dbReference>
<evidence type="ECO:0000259" key="11">
    <source>
        <dbReference type="PROSITE" id="PS50059"/>
    </source>
</evidence>
<keyword evidence="4" id="KW-0963">Cytoplasm</keyword>
<keyword evidence="7 9" id="KW-0413">Isomerase</keyword>
<protein>
    <recommendedName>
        <fullName evidence="10">Peptidyl-prolyl cis-trans isomerase</fullName>
        <ecNumber evidence="10">5.2.1.8</ecNumber>
    </recommendedName>
</protein>
<gene>
    <name evidence="12" type="ORF">ENR64_17400</name>
</gene>
<dbReference type="SUPFAM" id="SSF54534">
    <property type="entry name" value="FKBP-like"/>
    <property type="match status" value="1"/>
</dbReference>
<comment type="caution">
    <text evidence="12">The sequence shown here is derived from an EMBL/GenBank/DDBJ whole genome shotgun (WGS) entry which is preliminary data.</text>
</comment>
<dbReference type="Pfam" id="PF00254">
    <property type="entry name" value="FKBP_C"/>
    <property type="match status" value="1"/>
</dbReference>
<evidence type="ECO:0000256" key="1">
    <source>
        <dbReference type="ARBA" id="ARBA00000971"/>
    </source>
</evidence>
<evidence type="ECO:0000256" key="7">
    <source>
        <dbReference type="ARBA" id="ARBA00023235"/>
    </source>
</evidence>
<keyword evidence="5 9" id="KW-0697">Rotamase</keyword>
<dbReference type="PANTHER" id="PTHR47861">
    <property type="entry name" value="FKBP-TYPE PEPTIDYL-PROLYL CIS-TRANS ISOMERASE SLYD"/>
    <property type="match status" value="1"/>
</dbReference>
<evidence type="ECO:0000256" key="5">
    <source>
        <dbReference type="ARBA" id="ARBA00023110"/>
    </source>
</evidence>
<evidence type="ECO:0000256" key="9">
    <source>
        <dbReference type="PROSITE-ProRule" id="PRU00277"/>
    </source>
</evidence>
<name>A0A7C3PRL9_9CYAN</name>
<dbReference type="Gene3D" id="3.10.50.40">
    <property type="match status" value="1"/>
</dbReference>
<dbReference type="EMBL" id="DSRU01000250">
    <property type="protein sequence ID" value="HFM99501.1"/>
    <property type="molecule type" value="Genomic_DNA"/>
</dbReference>
<dbReference type="InterPro" id="IPR001179">
    <property type="entry name" value="PPIase_FKBP_dom"/>
</dbReference>
<evidence type="ECO:0000313" key="12">
    <source>
        <dbReference type="EMBL" id="HFM99501.1"/>
    </source>
</evidence>
<dbReference type="PANTHER" id="PTHR47861:SF3">
    <property type="entry name" value="FKBP-TYPE PEPTIDYL-PROLYL CIS-TRANS ISOMERASE SLYD"/>
    <property type="match status" value="1"/>
</dbReference>
<comment type="function">
    <text evidence="8">Also involved in hydrogenase metallocenter assembly, probably by participating in the nickel insertion step. This function in hydrogenase biosynthesis requires chaperone activity and the presence of the metal-binding domain, but not PPIase activity.</text>
</comment>
<feature type="domain" description="PPIase FKBP-type" evidence="11">
    <location>
        <begin position="7"/>
        <end position="87"/>
    </location>
</feature>
<dbReference type="InterPro" id="IPR046357">
    <property type="entry name" value="PPIase_dom_sf"/>
</dbReference>
<sequence>MSLAKLGDKVRVHYTGKLDDGTVFDSSIDRDPLEFTIGDGMIIPGFEQAVIGMSPGDSKVETIATENAYGPHLEEMVVIVDRQQMPPEIEPEVGQQLQIQQPTGQVIPVIITDVSPSAVTLDANHPLAGEELTFEINLVEIV</sequence>
<evidence type="ECO:0000256" key="10">
    <source>
        <dbReference type="RuleBase" id="RU003915"/>
    </source>
</evidence>
<organism evidence="12">
    <name type="scientific">Oscillatoriales cyanobacterium SpSt-418</name>
    <dbReference type="NCBI Taxonomy" id="2282169"/>
    <lineage>
        <taxon>Bacteria</taxon>
        <taxon>Bacillati</taxon>
        <taxon>Cyanobacteriota</taxon>
        <taxon>Cyanophyceae</taxon>
        <taxon>Oscillatoriophycideae</taxon>
        <taxon>Oscillatoriales</taxon>
    </lineage>
</organism>
<reference evidence="12" key="1">
    <citation type="journal article" date="2020" name="mSystems">
        <title>Genome- and Community-Level Interaction Insights into Carbon Utilization and Element Cycling Functions of Hydrothermarchaeota in Hydrothermal Sediment.</title>
        <authorList>
            <person name="Zhou Z."/>
            <person name="Liu Y."/>
            <person name="Xu W."/>
            <person name="Pan J."/>
            <person name="Luo Z.H."/>
            <person name="Li M."/>
        </authorList>
    </citation>
    <scope>NUCLEOTIDE SEQUENCE [LARGE SCALE GENOMIC DNA]</scope>
    <source>
        <strain evidence="12">SpSt-418</strain>
    </source>
</reference>
<dbReference type="GO" id="GO:0005737">
    <property type="term" value="C:cytoplasm"/>
    <property type="evidence" value="ECO:0007669"/>
    <property type="project" value="UniProtKB-SubCell"/>
</dbReference>
<keyword evidence="6" id="KW-0143">Chaperone</keyword>
<dbReference type="GO" id="GO:0042026">
    <property type="term" value="P:protein refolding"/>
    <property type="evidence" value="ECO:0007669"/>
    <property type="project" value="UniProtKB-ARBA"/>
</dbReference>
<evidence type="ECO:0000256" key="8">
    <source>
        <dbReference type="ARBA" id="ARBA00037071"/>
    </source>
</evidence>
<evidence type="ECO:0000256" key="4">
    <source>
        <dbReference type="ARBA" id="ARBA00022490"/>
    </source>
</evidence>
<evidence type="ECO:0000256" key="3">
    <source>
        <dbReference type="ARBA" id="ARBA00006577"/>
    </source>
</evidence>
<comment type="catalytic activity">
    <reaction evidence="1 9 10">
        <text>[protein]-peptidylproline (omega=180) = [protein]-peptidylproline (omega=0)</text>
        <dbReference type="Rhea" id="RHEA:16237"/>
        <dbReference type="Rhea" id="RHEA-COMP:10747"/>
        <dbReference type="Rhea" id="RHEA-COMP:10748"/>
        <dbReference type="ChEBI" id="CHEBI:83833"/>
        <dbReference type="ChEBI" id="CHEBI:83834"/>
        <dbReference type="EC" id="5.2.1.8"/>
    </reaction>
</comment>
<evidence type="ECO:0000256" key="2">
    <source>
        <dbReference type="ARBA" id="ARBA00004496"/>
    </source>
</evidence>
<dbReference type="GO" id="GO:0003755">
    <property type="term" value="F:peptidyl-prolyl cis-trans isomerase activity"/>
    <property type="evidence" value="ECO:0007669"/>
    <property type="project" value="UniProtKB-UniRule"/>
</dbReference>
<dbReference type="AlphaFoldDB" id="A0A7C3PRL9"/>
<comment type="subcellular location">
    <subcellularLocation>
        <location evidence="2">Cytoplasm</location>
    </subcellularLocation>
</comment>
<dbReference type="EC" id="5.2.1.8" evidence="10"/>
<proteinExistence type="inferred from homology"/>